<dbReference type="InterPro" id="IPR036942">
    <property type="entry name" value="Beta-barrel_TonB_sf"/>
</dbReference>
<keyword evidence="10" id="KW-1185">Reference proteome</keyword>
<proteinExistence type="inferred from homology"/>
<dbReference type="Pfam" id="PF00593">
    <property type="entry name" value="TonB_dep_Rec_b-barrel"/>
    <property type="match status" value="1"/>
</dbReference>
<accession>A0ABU4S0B8</accession>
<dbReference type="Gene3D" id="2.170.130.10">
    <property type="entry name" value="TonB-dependent receptor, plug domain"/>
    <property type="match status" value="1"/>
</dbReference>
<dbReference type="Proteomes" id="UP001273505">
    <property type="component" value="Unassembled WGS sequence"/>
</dbReference>
<keyword evidence="3" id="KW-0998">Cell outer membrane</keyword>
<keyword evidence="2 4" id="KW-0472">Membrane</keyword>
<feature type="domain" description="TonB-dependent receptor plug" evidence="8">
    <location>
        <begin position="57"/>
        <end position="163"/>
    </location>
</feature>
<feature type="region of interest" description="Disordered" evidence="5">
    <location>
        <begin position="704"/>
        <end position="732"/>
    </location>
</feature>
<gene>
    <name evidence="9" type="ORF">SCD92_14615</name>
</gene>
<evidence type="ECO:0000256" key="2">
    <source>
        <dbReference type="ARBA" id="ARBA00023136"/>
    </source>
</evidence>
<evidence type="ECO:0000256" key="6">
    <source>
        <dbReference type="SAM" id="SignalP"/>
    </source>
</evidence>
<sequence length="995" mass="107657">MSQLTLKKRLLSSSIALVMGGAAANTVAQSAEADIGMLEEVIVTGIRASLDRAMDIKRDSQGVVDAISAEDIGDFPDTNLAESLQRVTGVSIDRQNNEGSRVTVRGFGPDYNMITLNGRQMPTANLGETSTNNSRSFDFSQLAAESVSGVEIYKTGKATLTTGGIGSTINIQTTRPLENAGVNASFGVKAVADSTNRIGDDVTPEISGIYSNTFADDTIGVAVSASYQQRDSAQLSGNVSSGWNSLRVAEGDPLIDAYPVAAGDLMSTPQNYMYRIDDYSRERTNAQATLQWQPVDSITATADYTYTEQSVDRERQELSAWFGGGFSSQGDSDVYAGSDVVTPSYLVATDCCDVGFGVGSWGTDSRMDSLGINLEWQATDNLTLALDAHSSEAEAKPQDYRGSDNIVTAAAFIRTRTTVDFRQDLPLMSVELDDGALTADDIISTGTSHRNSYQKTEIDQVKLDGTYEFDESVVKSIDFGLAATKIENRTAFSLNQGGNWGGVGYTNIGGDWNSAAGDGDNNYDDAAFEFASLSGEFGELSSGGVHGQYVDVNYDQFSGDLARFYEQYPDGQGAGGNVFTHCDPGSLCINPEYAVDNRMKEEQSSAYVQVSLGWDTAGMATDLAIGLRYEETEVTSNSLLPNYFNGQWKTANELLLEADGGIFREGTGSYDNLLPNIDFALHPIDDVVVRASFSQTIARPNYGNLQGTAIPDSPQARTFDNSTAGSGNPDLDPFESTNFDFSGEWYYGEGSYVSLGYYQKDVENFIGTSIENEVLFPSVVNPATGVHYDEAAAQASVDNFGQDVRDYYVAQGWIDGTSGEILGDRSSYDPLMYTIRVPVNEKEASIDGFEFALQHMFGESGFGGIVNFTTVDGDIGYDNDVINENQFALLGLSDSANVVAFYDNYGLQARIAYNWRDEFLSGTAQGNGQQEPVYTEAYGQVDISVSYDFTDNLSVVFEGLNVTEEDIRVHGRTDNMLVFYGEQGARYALGARYSF</sequence>
<evidence type="ECO:0000313" key="9">
    <source>
        <dbReference type="EMBL" id="MDX6850602.1"/>
    </source>
</evidence>
<dbReference type="InterPro" id="IPR000531">
    <property type="entry name" value="Beta-barrel_TonB"/>
</dbReference>
<dbReference type="PANTHER" id="PTHR40980">
    <property type="entry name" value="PLUG DOMAIN-CONTAINING PROTEIN"/>
    <property type="match status" value="1"/>
</dbReference>
<dbReference type="Gene3D" id="2.40.170.20">
    <property type="entry name" value="TonB-dependent receptor, beta-barrel domain"/>
    <property type="match status" value="1"/>
</dbReference>
<dbReference type="PANTHER" id="PTHR40980:SF3">
    <property type="entry name" value="TONB-DEPENDENT RECEPTOR-LIKE BETA-BARREL DOMAIN-CONTAINING PROTEIN"/>
    <property type="match status" value="1"/>
</dbReference>
<dbReference type="EMBL" id="JAXAFO010000027">
    <property type="protein sequence ID" value="MDX6850602.1"/>
    <property type="molecule type" value="Genomic_DNA"/>
</dbReference>
<keyword evidence="4" id="KW-0798">TonB box</keyword>
<evidence type="ECO:0000256" key="3">
    <source>
        <dbReference type="ARBA" id="ARBA00023237"/>
    </source>
</evidence>
<comment type="caution">
    <text evidence="9">The sequence shown here is derived from an EMBL/GenBank/DDBJ whole genome shotgun (WGS) entry which is preliminary data.</text>
</comment>
<evidence type="ECO:0000259" key="8">
    <source>
        <dbReference type="Pfam" id="PF07715"/>
    </source>
</evidence>
<dbReference type="InterPro" id="IPR012910">
    <property type="entry name" value="Plug_dom"/>
</dbReference>
<dbReference type="InterPro" id="IPR010104">
    <property type="entry name" value="TonB_rcpt_bac"/>
</dbReference>
<comment type="similarity">
    <text evidence="4">Belongs to the TonB-dependent receptor family.</text>
</comment>
<evidence type="ECO:0000256" key="5">
    <source>
        <dbReference type="SAM" id="MobiDB-lite"/>
    </source>
</evidence>
<reference evidence="9 10" key="1">
    <citation type="submission" date="2023-11" db="EMBL/GenBank/DDBJ databases">
        <title>Gilvimarinus fulvus sp. nov., isolated from the surface of Kelp.</title>
        <authorList>
            <person name="Sun Y.Y."/>
            <person name="Gong Y."/>
            <person name="Du Z.J."/>
        </authorList>
    </citation>
    <scope>NUCLEOTIDE SEQUENCE [LARGE SCALE GENOMIC DNA]</scope>
    <source>
        <strain evidence="9 10">SDUM040013</strain>
    </source>
</reference>
<name>A0ABU4S0B8_9GAMM</name>
<evidence type="ECO:0000256" key="4">
    <source>
        <dbReference type="RuleBase" id="RU003357"/>
    </source>
</evidence>
<keyword evidence="9" id="KW-0675">Receptor</keyword>
<dbReference type="InterPro" id="IPR037066">
    <property type="entry name" value="Plug_dom_sf"/>
</dbReference>
<dbReference type="NCBIfam" id="TIGR01782">
    <property type="entry name" value="TonB-Xanth-Caul"/>
    <property type="match status" value="1"/>
</dbReference>
<keyword evidence="6" id="KW-0732">Signal</keyword>
<feature type="signal peptide" evidence="6">
    <location>
        <begin position="1"/>
        <end position="24"/>
    </location>
</feature>
<feature type="domain" description="TonB-dependent receptor-like beta-barrel" evidence="7">
    <location>
        <begin position="431"/>
        <end position="962"/>
    </location>
</feature>
<evidence type="ECO:0000256" key="1">
    <source>
        <dbReference type="ARBA" id="ARBA00004442"/>
    </source>
</evidence>
<protein>
    <submittedName>
        <fullName evidence="9">TonB-dependent receptor</fullName>
    </submittedName>
</protein>
<organism evidence="9 10">
    <name type="scientific">Gilvimarinus gilvus</name>
    <dbReference type="NCBI Taxonomy" id="3058038"/>
    <lineage>
        <taxon>Bacteria</taxon>
        <taxon>Pseudomonadati</taxon>
        <taxon>Pseudomonadota</taxon>
        <taxon>Gammaproteobacteria</taxon>
        <taxon>Cellvibrionales</taxon>
        <taxon>Cellvibrionaceae</taxon>
        <taxon>Gilvimarinus</taxon>
    </lineage>
</organism>
<dbReference type="Pfam" id="PF07715">
    <property type="entry name" value="Plug"/>
    <property type="match status" value="1"/>
</dbReference>
<evidence type="ECO:0000259" key="7">
    <source>
        <dbReference type="Pfam" id="PF00593"/>
    </source>
</evidence>
<comment type="subcellular location">
    <subcellularLocation>
        <location evidence="1 4">Cell outer membrane</location>
    </subcellularLocation>
</comment>
<evidence type="ECO:0000313" key="10">
    <source>
        <dbReference type="Proteomes" id="UP001273505"/>
    </source>
</evidence>
<feature type="compositionally biased region" description="Polar residues" evidence="5">
    <location>
        <begin position="715"/>
        <end position="726"/>
    </location>
</feature>
<feature type="chain" id="PRO_5045096882" evidence="6">
    <location>
        <begin position="25"/>
        <end position="995"/>
    </location>
</feature>
<dbReference type="SUPFAM" id="SSF56935">
    <property type="entry name" value="Porins"/>
    <property type="match status" value="1"/>
</dbReference>
<dbReference type="RefSeq" id="WP_302722116.1">
    <property type="nucleotide sequence ID" value="NZ_JAULRU010000430.1"/>
</dbReference>